<keyword evidence="2 5" id="KW-0812">Transmembrane</keyword>
<dbReference type="InterPro" id="IPR006694">
    <property type="entry name" value="Fatty_acid_hydroxylase"/>
</dbReference>
<evidence type="ECO:0000259" key="6">
    <source>
        <dbReference type="Pfam" id="PF04116"/>
    </source>
</evidence>
<dbReference type="InterPro" id="IPR050307">
    <property type="entry name" value="Sterol_Desaturase_Related"/>
</dbReference>
<sequence>MDTVLEYCDEYFFDSVYAKLIPAENPLSNSTIGTLDHHPTSAWERDNDLRIFLSLSAFLIVGATLFYFLSATFSFYVFFDKEYMKHPRFLENQVRLEIEATMRAIPGYAILTVPWFWGEIKGYSLLYDGLPTTFAGWAYMAACVPFFLMFTDCGIYWIHRYLHHPLLYKRLHKPHHKWLVPTPYSAYAFHPLDGYAQSIPYHLFVYMFPMHKWLYISMFMSVNIWTILIHDGNFILRSSIVNTSAHHAVHHLYFNYNYGQYFTFWDRLGGSHRQPTEEQYDAELRINKKTWEAQSKEADEIEGEVLGGKKKIN</sequence>
<dbReference type="AlphaFoldDB" id="A0AAD5KG99"/>
<accession>A0AAD5KG99</accession>
<dbReference type="Pfam" id="PF04116">
    <property type="entry name" value="FA_hydroxylase"/>
    <property type="match status" value="1"/>
</dbReference>
<dbReference type="EMBL" id="JAIXMP010000007">
    <property type="protein sequence ID" value="KAI9270806.1"/>
    <property type="molecule type" value="Genomic_DNA"/>
</dbReference>
<feature type="domain" description="Fatty acid hydroxylase" evidence="6">
    <location>
        <begin position="146"/>
        <end position="270"/>
    </location>
</feature>
<evidence type="ECO:0000313" key="8">
    <source>
        <dbReference type="Proteomes" id="UP001209540"/>
    </source>
</evidence>
<evidence type="ECO:0000313" key="7">
    <source>
        <dbReference type="EMBL" id="KAI9270806.1"/>
    </source>
</evidence>
<feature type="transmembrane region" description="Helical" evidence="5">
    <location>
        <begin position="100"/>
        <end position="117"/>
    </location>
</feature>
<dbReference type="GO" id="GO:0016020">
    <property type="term" value="C:membrane"/>
    <property type="evidence" value="ECO:0007669"/>
    <property type="project" value="UniProtKB-SubCell"/>
</dbReference>
<dbReference type="GO" id="GO:0016491">
    <property type="term" value="F:oxidoreductase activity"/>
    <property type="evidence" value="ECO:0007669"/>
    <property type="project" value="InterPro"/>
</dbReference>
<keyword evidence="3 5" id="KW-1133">Transmembrane helix</keyword>
<dbReference type="Proteomes" id="UP001209540">
    <property type="component" value="Unassembled WGS sequence"/>
</dbReference>
<comment type="subcellular location">
    <subcellularLocation>
        <location evidence="1">Membrane</location>
    </subcellularLocation>
</comment>
<dbReference type="GO" id="GO:0008610">
    <property type="term" value="P:lipid biosynthetic process"/>
    <property type="evidence" value="ECO:0007669"/>
    <property type="project" value="InterPro"/>
</dbReference>
<reference evidence="7" key="2">
    <citation type="submission" date="2023-02" db="EMBL/GenBank/DDBJ databases">
        <authorList>
            <consortium name="DOE Joint Genome Institute"/>
            <person name="Mondo S.J."/>
            <person name="Chang Y."/>
            <person name="Wang Y."/>
            <person name="Ahrendt S."/>
            <person name="Andreopoulos W."/>
            <person name="Barry K."/>
            <person name="Beard J."/>
            <person name="Benny G.L."/>
            <person name="Blankenship S."/>
            <person name="Bonito G."/>
            <person name="Cuomo C."/>
            <person name="Desiro A."/>
            <person name="Gervers K.A."/>
            <person name="Hundley H."/>
            <person name="Kuo A."/>
            <person name="LaButti K."/>
            <person name="Lang B.F."/>
            <person name="Lipzen A."/>
            <person name="O'Donnell K."/>
            <person name="Pangilinan J."/>
            <person name="Reynolds N."/>
            <person name="Sandor L."/>
            <person name="Smith M.W."/>
            <person name="Tsang A."/>
            <person name="Grigoriev I.V."/>
            <person name="Stajich J.E."/>
            <person name="Spatafora J.W."/>
        </authorList>
    </citation>
    <scope>NUCLEOTIDE SEQUENCE</scope>
    <source>
        <strain evidence="7">RSA 2281</strain>
    </source>
</reference>
<keyword evidence="8" id="KW-1185">Reference proteome</keyword>
<feature type="transmembrane region" description="Helical" evidence="5">
    <location>
        <begin position="137"/>
        <end position="158"/>
    </location>
</feature>
<evidence type="ECO:0000256" key="3">
    <source>
        <dbReference type="ARBA" id="ARBA00022989"/>
    </source>
</evidence>
<protein>
    <recommendedName>
        <fullName evidence="6">Fatty acid hydroxylase domain-containing protein</fullName>
    </recommendedName>
</protein>
<organism evidence="7 8">
    <name type="scientific">Phascolomyces articulosus</name>
    <dbReference type="NCBI Taxonomy" id="60185"/>
    <lineage>
        <taxon>Eukaryota</taxon>
        <taxon>Fungi</taxon>
        <taxon>Fungi incertae sedis</taxon>
        <taxon>Mucoromycota</taxon>
        <taxon>Mucoromycotina</taxon>
        <taxon>Mucoromycetes</taxon>
        <taxon>Mucorales</taxon>
        <taxon>Lichtheimiaceae</taxon>
        <taxon>Phascolomyces</taxon>
    </lineage>
</organism>
<comment type="caution">
    <text evidence="7">The sequence shown here is derived from an EMBL/GenBank/DDBJ whole genome shotgun (WGS) entry which is preliminary data.</text>
</comment>
<feature type="transmembrane region" description="Helical" evidence="5">
    <location>
        <begin position="51"/>
        <end position="79"/>
    </location>
</feature>
<evidence type="ECO:0000256" key="4">
    <source>
        <dbReference type="ARBA" id="ARBA00023136"/>
    </source>
</evidence>
<dbReference type="PANTHER" id="PTHR11863">
    <property type="entry name" value="STEROL DESATURASE"/>
    <property type="match status" value="1"/>
</dbReference>
<name>A0AAD5KG99_9FUNG</name>
<proteinExistence type="predicted"/>
<evidence type="ECO:0000256" key="5">
    <source>
        <dbReference type="SAM" id="Phobius"/>
    </source>
</evidence>
<evidence type="ECO:0000256" key="2">
    <source>
        <dbReference type="ARBA" id="ARBA00022692"/>
    </source>
</evidence>
<feature type="transmembrane region" description="Helical" evidence="5">
    <location>
        <begin position="213"/>
        <end position="230"/>
    </location>
</feature>
<keyword evidence="4 5" id="KW-0472">Membrane</keyword>
<dbReference type="GO" id="GO:0005506">
    <property type="term" value="F:iron ion binding"/>
    <property type="evidence" value="ECO:0007669"/>
    <property type="project" value="InterPro"/>
</dbReference>
<reference evidence="7" key="1">
    <citation type="journal article" date="2022" name="IScience">
        <title>Evolution of zygomycete secretomes and the origins of terrestrial fungal ecologies.</title>
        <authorList>
            <person name="Chang Y."/>
            <person name="Wang Y."/>
            <person name="Mondo S."/>
            <person name="Ahrendt S."/>
            <person name="Andreopoulos W."/>
            <person name="Barry K."/>
            <person name="Beard J."/>
            <person name="Benny G.L."/>
            <person name="Blankenship S."/>
            <person name="Bonito G."/>
            <person name="Cuomo C."/>
            <person name="Desiro A."/>
            <person name="Gervers K.A."/>
            <person name="Hundley H."/>
            <person name="Kuo A."/>
            <person name="LaButti K."/>
            <person name="Lang B.F."/>
            <person name="Lipzen A."/>
            <person name="O'Donnell K."/>
            <person name="Pangilinan J."/>
            <person name="Reynolds N."/>
            <person name="Sandor L."/>
            <person name="Smith M.E."/>
            <person name="Tsang A."/>
            <person name="Grigoriev I.V."/>
            <person name="Stajich J.E."/>
            <person name="Spatafora J.W."/>
        </authorList>
    </citation>
    <scope>NUCLEOTIDE SEQUENCE</scope>
    <source>
        <strain evidence="7">RSA 2281</strain>
    </source>
</reference>
<gene>
    <name evidence="7" type="ORF">BDA99DRAFT_433961</name>
</gene>
<evidence type="ECO:0000256" key="1">
    <source>
        <dbReference type="ARBA" id="ARBA00004370"/>
    </source>
</evidence>